<dbReference type="GO" id="GO:0008250">
    <property type="term" value="C:oligosaccharyltransferase complex"/>
    <property type="evidence" value="ECO:0007669"/>
    <property type="project" value="UniProtKB-UniRule"/>
</dbReference>
<evidence type="ECO:0000256" key="5">
    <source>
        <dbReference type="ARBA" id="ARBA00022692"/>
    </source>
</evidence>
<feature type="transmembrane region" description="Helical" evidence="10">
    <location>
        <begin position="647"/>
        <end position="667"/>
    </location>
</feature>
<keyword evidence="5 10" id="KW-0812">Transmembrane</keyword>
<evidence type="ECO:0000256" key="8">
    <source>
        <dbReference type="ARBA" id="ARBA00022989"/>
    </source>
</evidence>
<dbReference type="Pfam" id="PF23861">
    <property type="entry name" value="Ribophorin_II_2nd"/>
    <property type="match status" value="1"/>
</dbReference>
<evidence type="ECO:0000256" key="7">
    <source>
        <dbReference type="ARBA" id="ARBA00022824"/>
    </source>
</evidence>
<dbReference type="InterPro" id="IPR008814">
    <property type="entry name" value="Swp1"/>
</dbReference>
<dbReference type="GO" id="GO:0006487">
    <property type="term" value="P:protein N-linked glycosylation"/>
    <property type="evidence" value="ECO:0007669"/>
    <property type="project" value="UniProtKB-UniRule"/>
</dbReference>
<evidence type="ECO:0000256" key="1">
    <source>
        <dbReference type="ARBA" id="ARBA00002791"/>
    </source>
</evidence>
<evidence type="ECO:0000259" key="12">
    <source>
        <dbReference type="Pfam" id="PF23860"/>
    </source>
</evidence>
<feature type="domain" description="Ribophorin II second" evidence="13">
    <location>
        <begin position="332"/>
        <end position="438"/>
    </location>
</feature>
<comment type="function">
    <text evidence="1 10">Subunit of the oligosaccharyl transferase (OST) complex that catalyzes the initial transfer of a defined glycan (Glc(3)Man(9)GlcNAc(2) in eukaryotes) from the lipid carrier dolichol-pyrophosphate to an asparagine residue within an Asn-X-Ser/Thr consensus motif in nascent polypeptide chains, the first step in protein N-glycosylation. N-glycosylation occurs cotranslationally and the complex associates with the Sec61 complex at the channel-forming translocon complex that mediates protein translocation across the endoplasmic reticulum (ER). All subunits are required for a maximal enzyme activity.</text>
</comment>
<name>A0AAD8KP83_TARER</name>
<feature type="domain" description="Ribophorin II third" evidence="12">
    <location>
        <begin position="445"/>
        <end position="567"/>
    </location>
</feature>
<dbReference type="PANTHER" id="PTHR12640">
    <property type="entry name" value="RIBOPHORIN II"/>
    <property type="match status" value="1"/>
</dbReference>
<evidence type="ECO:0000259" key="11">
    <source>
        <dbReference type="Pfam" id="PF05817"/>
    </source>
</evidence>
<keyword evidence="8 10" id="KW-1133">Transmembrane helix</keyword>
<keyword evidence="6" id="KW-0732">Signal</keyword>
<keyword evidence="9 10" id="KW-0472">Membrane</keyword>
<dbReference type="Proteomes" id="UP001229421">
    <property type="component" value="Unassembled WGS sequence"/>
</dbReference>
<feature type="domain" description="Ribophorin II C-terminal" evidence="14">
    <location>
        <begin position="600"/>
        <end position="700"/>
    </location>
</feature>
<evidence type="ECO:0000313" key="16">
    <source>
        <dbReference type="Proteomes" id="UP001229421"/>
    </source>
</evidence>
<proteinExistence type="inferred from homology"/>
<dbReference type="InterPro" id="IPR056790">
    <property type="entry name" value="Ribophorin_II_C"/>
</dbReference>
<evidence type="ECO:0000259" key="14">
    <source>
        <dbReference type="Pfam" id="PF25147"/>
    </source>
</evidence>
<sequence length="708" mass="77127">MYQQQSSHIQLVTSPAIKFAMTMNLGFALLLLTVASICDAAAIFTPISEAHRSAALELFSISDASFSSLEEASEALRTFEVLGIEIKPELKDSTCKSVVDALSSASPNSKDLYHALRVSSVLKCKISEEALVGVASRFKDSIKDAKTLLDFYYSIGGLVLIKGQASEVDVLLENADGVFRSVKDLSQSDGKWRYSSNNPESSIYAAGRALETLSGIITLKSSDIDGNLIEALKKDVVKQFDNIKKYDDGAYYFDDQFVDASGYQGAVSATSSVVRGLTSLASAFGNINIPGDKILGLARFFLGIGIPGTGKDLYYQIDALACFDQNRVLVPLILSLPASVLSITSQDKLQVKVTTVLGSTGPSLSVKLMQVFRSGSKDASIINQELRFDPKEAVHILDTLPVGVDVGEYVFAFEIFLSDPEHKKIYVTGGRTKVPIYVTGAVKVENAKVEVLESDTVETEQKLALPGKNDVSLTANHLQKLRLSFQLTTPLQNPFKPHQALLKLRHESGVEHVYVVGNSGKRFEITLDFLGLVESFFYLSGKYNMELTVGDAAMENSFLQSLGHIELDLPDAPEKAARPPAQAIDPYLRYGPKPEIAHIFRPQEKRPPQELSYAFLGLVFVPFLAFLAGLLRLGVNMKNFPTSAVPATFAILFHGGIAAVLLLYVLFWLKLDLFTTLKTLGVLGMLLMFVGHRTLSYLASASAKVKSA</sequence>
<dbReference type="InterPro" id="IPR055375">
    <property type="entry name" value="Ribophorin_II_2nd"/>
</dbReference>
<feature type="transmembrane region" description="Helical" evidence="10">
    <location>
        <begin position="611"/>
        <end position="635"/>
    </location>
</feature>
<keyword evidence="7 10" id="KW-0256">Endoplasmic reticulum</keyword>
<dbReference type="EMBL" id="JAUHHV010000004">
    <property type="protein sequence ID" value="KAK1426770.1"/>
    <property type="molecule type" value="Genomic_DNA"/>
</dbReference>
<comment type="pathway">
    <text evidence="3 10">Protein modification; protein glycosylation.</text>
</comment>
<evidence type="ECO:0000256" key="2">
    <source>
        <dbReference type="ARBA" id="ARBA00004477"/>
    </source>
</evidence>
<feature type="domain" description="Ribophorin II N-terminal" evidence="11">
    <location>
        <begin position="47"/>
        <end position="323"/>
    </location>
</feature>
<comment type="similarity">
    <text evidence="4 10">Belongs to the SWP1 family.</text>
</comment>
<dbReference type="Pfam" id="PF23860">
    <property type="entry name" value="Ribophorin_II_3rd"/>
    <property type="match status" value="1"/>
</dbReference>
<protein>
    <recommendedName>
        <fullName evidence="10">Dolichyl-diphosphooligosaccharide--protein glycosyltransferase subunit 2</fullName>
    </recommendedName>
    <alternativeName>
        <fullName evidence="10">Ribophorin-2</fullName>
    </alternativeName>
</protein>
<comment type="caution">
    <text evidence="15">The sequence shown here is derived from an EMBL/GenBank/DDBJ whole genome shotgun (WGS) entry which is preliminary data.</text>
</comment>
<reference evidence="15" key="1">
    <citation type="journal article" date="2023" name="bioRxiv">
        <title>Improved chromosome-level genome assembly for marigold (Tagetes erecta).</title>
        <authorList>
            <person name="Jiang F."/>
            <person name="Yuan L."/>
            <person name="Wang S."/>
            <person name="Wang H."/>
            <person name="Xu D."/>
            <person name="Wang A."/>
            <person name="Fan W."/>
        </authorList>
    </citation>
    <scope>NUCLEOTIDE SEQUENCE</scope>
    <source>
        <strain evidence="15">WSJ</strain>
        <tissue evidence="15">Leaf</tissue>
    </source>
</reference>
<evidence type="ECO:0000313" key="15">
    <source>
        <dbReference type="EMBL" id="KAK1426770.1"/>
    </source>
</evidence>
<feature type="transmembrane region" description="Helical" evidence="10">
    <location>
        <begin position="673"/>
        <end position="690"/>
    </location>
</feature>
<evidence type="ECO:0000256" key="9">
    <source>
        <dbReference type="ARBA" id="ARBA00023136"/>
    </source>
</evidence>
<keyword evidence="16" id="KW-1185">Reference proteome</keyword>
<dbReference type="InterPro" id="IPR055373">
    <property type="entry name" value="Ribophorin_II_N"/>
</dbReference>
<comment type="subunit">
    <text evidence="10">Component of the oligosaccharyltransferase (OST) complex.</text>
</comment>
<dbReference type="AlphaFoldDB" id="A0AAD8KP83"/>
<evidence type="ECO:0000256" key="4">
    <source>
        <dbReference type="ARBA" id="ARBA00009038"/>
    </source>
</evidence>
<evidence type="ECO:0000256" key="3">
    <source>
        <dbReference type="ARBA" id="ARBA00004922"/>
    </source>
</evidence>
<evidence type="ECO:0000256" key="6">
    <source>
        <dbReference type="ARBA" id="ARBA00022729"/>
    </source>
</evidence>
<evidence type="ECO:0000256" key="10">
    <source>
        <dbReference type="RuleBase" id="RU366029"/>
    </source>
</evidence>
<evidence type="ECO:0000259" key="13">
    <source>
        <dbReference type="Pfam" id="PF23861"/>
    </source>
</evidence>
<gene>
    <name evidence="15" type="ORF">QVD17_15450</name>
</gene>
<organism evidence="15 16">
    <name type="scientific">Tagetes erecta</name>
    <name type="common">African marigold</name>
    <dbReference type="NCBI Taxonomy" id="13708"/>
    <lineage>
        <taxon>Eukaryota</taxon>
        <taxon>Viridiplantae</taxon>
        <taxon>Streptophyta</taxon>
        <taxon>Embryophyta</taxon>
        <taxon>Tracheophyta</taxon>
        <taxon>Spermatophyta</taxon>
        <taxon>Magnoliopsida</taxon>
        <taxon>eudicotyledons</taxon>
        <taxon>Gunneridae</taxon>
        <taxon>Pentapetalae</taxon>
        <taxon>asterids</taxon>
        <taxon>campanulids</taxon>
        <taxon>Asterales</taxon>
        <taxon>Asteraceae</taxon>
        <taxon>Asteroideae</taxon>
        <taxon>Heliantheae alliance</taxon>
        <taxon>Tageteae</taxon>
        <taxon>Tagetes</taxon>
    </lineage>
</organism>
<dbReference type="Pfam" id="PF05817">
    <property type="entry name" value="Ribophorin_II"/>
    <property type="match status" value="1"/>
</dbReference>
<dbReference type="InterPro" id="IPR055374">
    <property type="entry name" value="Ribophorin_II_3rd"/>
</dbReference>
<accession>A0AAD8KP83</accession>
<comment type="subcellular location">
    <subcellularLocation>
        <location evidence="2 10">Endoplasmic reticulum membrane</location>
        <topology evidence="2 10">Multi-pass membrane protein</topology>
    </subcellularLocation>
</comment>
<dbReference type="PANTHER" id="PTHR12640:SF0">
    <property type="entry name" value="DOLICHYL-DIPHOSPHOOLIGOSACCHARIDE--PROTEIN GLYCOSYLTRANSFERASE SUBUNIT 2"/>
    <property type="match status" value="1"/>
</dbReference>
<dbReference type="Pfam" id="PF25147">
    <property type="entry name" value="Ribophorin_II_C"/>
    <property type="match status" value="1"/>
</dbReference>